<accession>A0AC35TVJ4</accession>
<reference evidence="2" key="1">
    <citation type="submission" date="2016-11" db="UniProtKB">
        <authorList>
            <consortium name="WormBaseParasite"/>
        </authorList>
    </citation>
    <scope>IDENTIFICATION</scope>
    <source>
        <strain evidence="2">KR3021</strain>
    </source>
</reference>
<evidence type="ECO:0000313" key="1">
    <source>
        <dbReference type="Proteomes" id="UP000095286"/>
    </source>
</evidence>
<dbReference type="Proteomes" id="UP000095286">
    <property type="component" value="Unplaced"/>
</dbReference>
<protein>
    <submittedName>
        <fullName evidence="2">Phage protein</fullName>
    </submittedName>
</protein>
<organism evidence="1 2">
    <name type="scientific">Rhabditophanes sp. KR3021</name>
    <dbReference type="NCBI Taxonomy" id="114890"/>
    <lineage>
        <taxon>Eukaryota</taxon>
        <taxon>Metazoa</taxon>
        <taxon>Ecdysozoa</taxon>
        <taxon>Nematoda</taxon>
        <taxon>Chromadorea</taxon>
        <taxon>Rhabditida</taxon>
        <taxon>Tylenchina</taxon>
        <taxon>Panagrolaimomorpha</taxon>
        <taxon>Strongyloidoidea</taxon>
        <taxon>Alloionematidae</taxon>
        <taxon>Rhabditophanes</taxon>
    </lineage>
</organism>
<sequence>MGIAYTTTNGVYAIIGQESENTEVEIYVPVLIECTPDQKMAYARFDDYDTYLVLLQNAKGLACKDHTIEIKGKDVFDVHDFLCLRYWKSAMLNRFFVVAMVMVGYVWSGIDFCGKFSVSTYMSENNKDEYSEVFIVGNGLEESVSNTQINEKDAFAVKNEEKKP</sequence>
<proteinExistence type="predicted"/>
<dbReference type="WBParaSite" id="RSKR_0000469850.1">
    <property type="protein sequence ID" value="RSKR_0000469850.1"/>
    <property type="gene ID" value="RSKR_0000469850"/>
</dbReference>
<evidence type="ECO:0000313" key="2">
    <source>
        <dbReference type="WBParaSite" id="RSKR_0000469850.1"/>
    </source>
</evidence>
<name>A0AC35TVJ4_9BILA</name>